<name>A0A364NDF7_STELY</name>
<evidence type="ECO:0000256" key="10">
    <source>
        <dbReference type="PIRSR" id="PIRSR610347-1"/>
    </source>
</evidence>
<comment type="similarity">
    <text evidence="2">Belongs to the paxB family.</text>
</comment>
<feature type="compositionally biased region" description="Basic and acidic residues" evidence="13">
    <location>
        <begin position="410"/>
        <end position="421"/>
    </location>
</feature>
<dbReference type="SUPFAM" id="SSF56024">
    <property type="entry name" value="Phospholipase D/nuclease"/>
    <property type="match status" value="2"/>
</dbReference>
<dbReference type="GO" id="GO:0034227">
    <property type="term" value="P:tRNA thio-modification"/>
    <property type="evidence" value="ECO:0007669"/>
    <property type="project" value="InterPro"/>
</dbReference>
<dbReference type="Pfam" id="PF09138">
    <property type="entry name" value="Urm1"/>
    <property type="match status" value="1"/>
</dbReference>
<feature type="compositionally biased region" description="Polar residues" evidence="13">
    <location>
        <begin position="437"/>
        <end position="453"/>
    </location>
</feature>
<feature type="transmembrane region" description="Helical" evidence="14">
    <location>
        <begin position="176"/>
        <end position="196"/>
    </location>
</feature>
<comment type="pathway">
    <text evidence="12">tRNA modification; 5-methoxycarbonylmethyl-2-thiouridine-tRNA biosynthesis.</text>
</comment>
<dbReference type="SMART" id="SM00726">
    <property type="entry name" value="UIM"/>
    <property type="match status" value="2"/>
</dbReference>
<evidence type="ECO:0000313" key="15">
    <source>
        <dbReference type="EMBL" id="RAR15310.1"/>
    </source>
</evidence>
<evidence type="ECO:0000256" key="5">
    <source>
        <dbReference type="ARBA" id="ARBA00022692"/>
    </source>
</evidence>
<evidence type="ECO:0000256" key="1">
    <source>
        <dbReference type="ARBA" id="ARBA00004141"/>
    </source>
</evidence>
<keyword evidence="9 14" id="KW-0472">Membrane</keyword>
<feature type="transmembrane region" description="Helical" evidence="14">
    <location>
        <begin position="289"/>
        <end position="310"/>
    </location>
</feature>
<dbReference type="EMBL" id="QGDH01000013">
    <property type="protein sequence ID" value="RAR15310.1"/>
    <property type="molecule type" value="Genomic_DNA"/>
</dbReference>
<evidence type="ECO:0000313" key="16">
    <source>
        <dbReference type="Proteomes" id="UP000249619"/>
    </source>
</evidence>
<dbReference type="InterPro" id="IPR010347">
    <property type="entry name" value="Tdp1"/>
</dbReference>
<evidence type="ECO:0000256" key="14">
    <source>
        <dbReference type="SAM" id="Phobius"/>
    </source>
</evidence>
<feature type="transmembrane region" description="Helical" evidence="14">
    <location>
        <begin position="112"/>
        <end position="132"/>
    </location>
</feature>
<keyword evidence="4" id="KW-1017">Isopeptide bond</keyword>
<evidence type="ECO:0000256" key="2">
    <source>
        <dbReference type="ARBA" id="ARBA00006757"/>
    </source>
</evidence>
<dbReference type="GO" id="GO:0005634">
    <property type="term" value="C:nucleus"/>
    <property type="evidence" value="ECO:0007669"/>
    <property type="project" value="InterPro"/>
</dbReference>
<evidence type="ECO:0000256" key="7">
    <source>
        <dbReference type="ARBA" id="ARBA00022786"/>
    </source>
</evidence>
<sequence length="1300" mass="146110">MKDPRKELFVLDDTVRPGILVLINEADWELEGEDKYEVQKGDHIMFVSTLHGVYYTDFEYDLKMAIHDTLPAHVDPSLRDVNEVLLGIGGLGYTICYVLMTRQSIRDRTYAMPLFSLAFNFAWEIVFALCVAEELKEKFAFTTWMLIDLGLVYAIVKYGANEWRHAPAVGRHIGKIFGLMLAWWCVALYAVSTWWLDMDNPVNPKVGKVYRGVAGIDADELGFWTALVAQVVLSVMSLAQIVVRGSSRGSSYGIWATRFFGSLSGLNLNYGYCWRVWPEAHGYFTHPLAVLMMATWVLADVGYLVMLCNLQPAETIAENKTSMSSDDEDLKMAMAMSLQEDAPDAASVATAPPSQSIDLTSDTDDEEDEDLKRAIALSIQESGNNDVTQSSAKSAATPAPVRSALGSMGMDRKAMERERLARLGKRKRDHSPERPSKQVSKPTATVEPSTESKLQYPKGAIKRTFASGYPRTDDITIDEVLEAGSVHIAVISSFMFDADWLYEKLNPVEVKQIWLMNAKGKDVQQRWLQEMEQSGVPNLKIHFPPMDGMIQSMHSKFMLLFGKEKLRIVVPTANMMQIDWGEVANDWQPGIMENSVFLIDLPRRNDNSVGERDELTRFGRELVYFLEMQKVPQMVLEGLLKFDFAQTSGLAFVHSIGGSHKFESDHATGLPGLTRAIRDLHLNNVDRIELDYAASSLGAINDTLLSRIYLAACGTPFTTDTAEVTDVRDRIRIYFPTNETVEKSVGGPDCGGVISLTRQYYNATTFPRECLRDYDSLRRVGVGRAEGAQERKHGKPEHQKLGVRCDCPGGRRQAFVFGFGQGRGAADEGIRGYYRSPLPVSWRQHKLVPTRITHVAFISDLMPEKRPPPKRPHAFADASAEATANRPPITAPVHTWFTSPARSHPNAVQAKELPLHLIQLILSHLDDVGDLARITRTSRLFYYMTLPRLYEEVTLHSYSEIRYFDGRPEGYGNGSPFAMGLNTLVSRNFSEYIQKFRVVGDWREHDVDDYKQGRVPDNSMILQIVMRAALDRMKTLKSFAWELNTPPLQTVYQGLIGRTCLSSLTIRCQTRRTPRPTTVIPPLPNLETLVVYDIDPLCYPDDISLLLLGSKKLENLKLHWSPRMRAAGEESVNLLSIFGRCIAAKSTIPIKRMAIYNLYTRFTTNDFSEILDPSTQSEMTVFNSMGSNDPATVFTDDSWRVHGVHPTAHNLKMIRTDNADKEGTVVMGKFTGLDRVYIYVGFGDDLVFKLGDVYFPPDGKESKVNGHENSMNAKRAGPIRKVELNQHHAVDYQMPPGTET</sequence>
<feature type="active site" description="Nucleophile" evidence="10">
    <location>
        <position position="554"/>
    </location>
</feature>
<dbReference type="Pfam" id="PF25129">
    <property type="entry name" value="Pyr4-TMTC"/>
    <property type="match status" value="1"/>
</dbReference>
<organism evidence="15 16">
    <name type="scientific">Stemphylium lycopersici</name>
    <name type="common">Tomato gray leaf spot disease fungus</name>
    <name type="synonym">Thyrospora lycopersici</name>
    <dbReference type="NCBI Taxonomy" id="183478"/>
    <lineage>
        <taxon>Eukaryota</taxon>
        <taxon>Fungi</taxon>
        <taxon>Dikarya</taxon>
        <taxon>Ascomycota</taxon>
        <taxon>Pezizomycotina</taxon>
        <taxon>Dothideomycetes</taxon>
        <taxon>Pleosporomycetidae</taxon>
        <taxon>Pleosporales</taxon>
        <taxon>Pleosporineae</taxon>
        <taxon>Pleosporaceae</taxon>
        <taxon>Stemphylium</taxon>
    </lineage>
</organism>
<keyword evidence="7" id="KW-0833">Ubl conjugation pathway</keyword>
<keyword evidence="8 14" id="KW-1133">Transmembrane helix</keyword>
<evidence type="ECO:0000256" key="9">
    <source>
        <dbReference type="ARBA" id="ARBA00023136"/>
    </source>
</evidence>
<dbReference type="CDD" id="cd01764">
    <property type="entry name" value="Ubl_Urm1"/>
    <property type="match status" value="1"/>
</dbReference>
<dbReference type="PROSITE" id="PS50330">
    <property type="entry name" value="UIM"/>
    <property type="match status" value="2"/>
</dbReference>
<dbReference type="GO" id="GO:0017005">
    <property type="term" value="F:3'-tyrosyl-DNA phosphodiesterase activity"/>
    <property type="evidence" value="ECO:0007669"/>
    <property type="project" value="TreeGrafter"/>
</dbReference>
<dbReference type="GO" id="GO:0005737">
    <property type="term" value="C:cytoplasm"/>
    <property type="evidence" value="ECO:0007669"/>
    <property type="project" value="UniProtKB-SubCell"/>
</dbReference>
<dbReference type="PANTHER" id="PTHR12415">
    <property type="entry name" value="TYROSYL-DNA PHOSPHODIESTERASE 1"/>
    <property type="match status" value="1"/>
</dbReference>
<dbReference type="Proteomes" id="UP000249619">
    <property type="component" value="Unassembled WGS sequence"/>
</dbReference>
<accession>A0A364NDF7</accession>
<feature type="region of interest" description="Disordered" evidence="13">
    <location>
        <begin position="341"/>
        <end position="455"/>
    </location>
</feature>
<dbReference type="GO" id="GO:0003690">
    <property type="term" value="F:double-stranded DNA binding"/>
    <property type="evidence" value="ECO:0007669"/>
    <property type="project" value="TreeGrafter"/>
</dbReference>
<dbReference type="InterPro" id="IPR003903">
    <property type="entry name" value="UIM_dom"/>
</dbReference>
<dbReference type="SUPFAM" id="SSF54285">
    <property type="entry name" value="MoaD/ThiS"/>
    <property type="match status" value="1"/>
</dbReference>
<dbReference type="PANTHER" id="PTHR12415:SF4">
    <property type="entry name" value="TYROSYL-DNA PHOSPHODIESTERASE DOMAIN-CONTAINING PROTEIN"/>
    <property type="match status" value="1"/>
</dbReference>
<keyword evidence="3 12" id="KW-0963">Cytoplasm</keyword>
<dbReference type="InterPro" id="IPR016155">
    <property type="entry name" value="Mopterin_synth/thiamin_S_b"/>
</dbReference>
<evidence type="ECO:0000256" key="6">
    <source>
        <dbReference type="ARBA" id="ARBA00022694"/>
    </source>
</evidence>
<dbReference type="UniPathway" id="UPA00988"/>
<dbReference type="OrthoDB" id="47785at2759"/>
<dbReference type="InterPro" id="IPR012675">
    <property type="entry name" value="Beta-grasp_dom_sf"/>
</dbReference>
<reference evidence="16" key="1">
    <citation type="submission" date="2018-05" db="EMBL/GenBank/DDBJ databases">
        <title>Draft genome sequence of Stemphylium lycopersici strain CIDEFI 213.</title>
        <authorList>
            <person name="Medina R."/>
            <person name="Franco M.E.E."/>
            <person name="Lucentini C.G."/>
            <person name="Saparrat M.C.N."/>
            <person name="Balatti P.A."/>
        </authorList>
    </citation>
    <scope>NUCLEOTIDE SEQUENCE [LARGE SCALE GENOMIC DNA]</scope>
    <source>
        <strain evidence="16">CIDEFI 213</strain>
    </source>
</reference>
<evidence type="ECO:0000256" key="3">
    <source>
        <dbReference type="ARBA" id="ARBA00022490"/>
    </source>
</evidence>
<dbReference type="CDD" id="cd09122">
    <property type="entry name" value="PLDc_Tdp1_1"/>
    <property type="match status" value="1"/>
</dbReference>
<comment type="caution">
    <text evidence="15">The sequence shown here is derived from an EMBL/GenBank/DDBJ whole genome shotgun (WGS) entry which is preliminary data.</text>
</comment>
<keyword evidence="6 12" id="KW-0819">tRNA processing</keyword>
<feature type="binding site" evidence="11">
    <location>
        <position position="556"/>
    </location>
    <ligand>
        <name>substrate</name>
    </ligand>
</feature>
<dbReference type="Gene3D" id="3.30.870.10">
    <property type="entry name" value="Endonuclease Chain A"/>
    <property type="match status" value="2"/>
</dbReference>
<evidence type="ECO:0000256" key="12">
    <source>
        <dbReference type="RuleBase" id="RU361182"/>
    </source>
</evidence>
<dbReference type="Gene3D" id="6.10.140.100">
    <property type="match status" value="1"/>
</dbReference>
<dbReference type="InterPro" id="IPR015221">
    <property type="entry name" value="Urm1"/>
</dbReference>
<protein>
    <recommendedName>
        <fullName evidence="12">Ubiquitin-related modifier 1</fullName>
    </recommendedName>
</protein>
<feature type="transmembrane region" description="Helical" evidence="14">
    <location>
        <begin position="221"/>
        <end position="243"/>
    </location>
</feature>
<dbReference type="Pfam" id="PF06087">
    <property type="entry name" value="Tyr-DNA_phospho"/>
    <property type="match status" value="1"/>
</dbReference>
<feature type="compositionally biased region" description="Polar residues" evidence="13">
    <location>
        <begin position="379"/>
        <end position="394"/>
    </location>
</feature>
<dbReference type="InterPro" id="IPR039020">
    <property type="entry name" value="PaxB-like"/>
</dbReference>
<keyword evidence="5 14" id="KW-0812">Transmembrane</keyword>
<dbReference type="Gene3D" id="3.10.20.30">
    <property type="match status" value="1"/>
</dbReference>
<dbReference type="GO" id="GO:0006281">
    <property type="term" value="P:DNA repair"/>
    <property type="evidence" value="ECO:0007669"/>
    <property type="project" value="InterPro"/>
</dbReference>
<comment type="similarity">
    <text evidence="12">Belongs to the URM1 family.</text>
</comment>
<gene>
    <name evidence="15" type="ORF">DDE83_001344</name>
</gene>
<dbReference type="GO" id="GO:0016829">
    <property type="term" value="F:lyase activity"/>
    <property type="evidence" value="ECO:0007669"/>
    <property type="project" value="InterPro"/>
</dbReference>
<dbReference type="GO" id="GO:0016020">
    <property type="term" value="C:membrane"/>
    <property type="evidence" value="ECO:0007669"/>
    <property type="project" value="UniProtKB-SubCell"/>
</dbReference>
<proteinExistence type="inferred from homology"/>
<comment type="subcellular location">
    <subcellularLocation>
        <location evidence="12">Cytoplasm</location>
    </subcellularLocation>
    <subcellularLocation>
        <location evidence="1">Membrane</location>
        <topology evidence="1">Multi-pass membrane protein</topology>
    </subcellularLocation>
</comment>
<evidence type="ECO:0000256" key="8">
    <source>
        <dbReference type="ARBA" id="ARBA00022989"/>
    </source>
</evidence>
<evidence type="ECO:0000256" key="11">
    <source>
        <dbReference type="PIRSR" id="PIRSR610347-2"/>
    </source>
</evidence>
<feature type="transmembrane region" description="Helical" evidence="14">
    <location>
        <begin position="138"/>
        <end position="156"/>
    </location>
</feature>
<dbReference type="Pfam" id="PF02809">
    <property type="entry name" value="UIM"/>
    <property type="match status" value="2"/>
</dbReference>
<keyword evidence="16" id="KW-1185">Reference proteome</keyword>
<evidence type="ECO:0000256" key="13">
    <source>
        <dbReference type="SAM" id="MobiDB-lite"/>
    </source>
</evidence>
<evidence type="ECO:0000256" key="4">
    <source>
        <dbReference type="ARBA" id="ARBA00022499"/>
    </source>
</evidence>
<dbReference type="GO" id="GO:0003697">
    <property type="term" value="F:single-stranded DNA binding"/>
    <property type="evidence" value="ECO:0007669"/>
    <property type="project" value="TreeGrafter"/>
</dbReference>